<name>B0PDC3_9FIRM</name>
<keyword evidence="2" id="KW-1185">Reference proteome</keyword>
<sequence>MEFETSDQTPLKCASNFIWAKKKGTPDASLFIDGRLSSSDGLFGL</sequence>
<protein>
    <submittedName>
        <fullName evidence="1">Uncharacterized protein</fullName>
    </submittedName>
</protein>
<reference evidence="1" key="2">
    <citation type="submission" date="2013-09" db="EMBL/GenBank/DDBJ databases">
        <title>Draft genome sequence of Anaerotruncus colihominis(DSM 17241).</title>
        <authorList>
            <person name="Sudarsanam P."/>
            <person name="Ley R."/>
            <person name="Guruge J."/>
            <person name="Turnbaugh P.J."/>
            <person name="Mahowald M."/>
            <person name="Liep D."/>
            <person name="Gordon J."/>
        </authorList>
    </citation>
    <scope>NUCLEOTIDE SEQUENCE</scope>
    <source>
        <strain evidence="1">DSM 17241</strain>
    </source>
</reference>
<dbReference type="EMBL" id="ABGD02000024">
    <property type="protein sequence ID" value="EDS10475.1"/>
    <property type="molecule type" value="Genomic_DNA"/>
</dbReference>
<comment type="caution">
    <text evidence="1">The sequence shown here is derived from an EMBL/GenBank/DDBJ whole genome shotgun (WGS) entry which is preliminary data.</text>
</comment>
<dbReference type="Proteomes" id="UP000003803">
    <property type="component" value="Unassembled WGS sequence"/>
</dbReference>
<dbReference type="HOGENOM" id="CLU_3195350_0_0_9"/>
<proteinExistence type="predicted"/>
<evidence type="ECO:0000313" key="1">
    <source>
        <dbReference type="EMBL" id="EDS10475.1"/>
    </source>
</evidence>
<organism evidence="1 2">
    <name type="scientific">Anaerotruncus colihominis DSM 17241</name>
    <dbReference type="NCBI Taxonomy" id="445972"/>
    <lineage>
        <taxon>Bacteria</taxon>
        <taxon>Bacillati</taxon>
        <taxon>Bacillota</taxon>
        <taxon>Clostridia</taxon>
        <taxon>Eubacteriales</taxon>
        <taxon>Oscillospiraceae</taxon>
        <taxon>Anaerotruncus</taxon>
    </lineage>
</organism>
<accession>B0PDC3</accession>
<dbReference type="AlphaFoldDB" id="B0PDC3"/>
<reference evidence="1" key="1">
    <citation type="submission" date="2007-11" db="EMBL/GenBank/DDBJ databases">
        <authorList>
            <person name="Fulton L."/>
            <person name="Clifton S."/>
            <person name="Fulton B."/>
            <person name="Xu J."/>
            <person name="Minx P."/>
            <person name="Pepin K.H."/>
            <person name="Johnson M."/>
            <person name="Thiruvilangam P."/>
            <person name="Bhonagiri V."/>
            <person name="Nash W.E."/>
            <person name="Mardis E.R."/>
            <person name="Wilson R.K."/>
        </authorList>
    </citation>
    <scope>NUCLEOTIDE SEQUENCE [LARGE SCALE GENOMIC DNA]</scope>
    <source>
        <strain evidence="1">DSM 17241</strain>
    </source>
</reference>
<gene>
    <name evidence="1" type="ORF">ANACOL_03077</name>
</gene>
<evidence type="ECO:0000313" key="2">
    <source>
        <dbReference type="Proteomes" id="UP000003803"/>
    </source>
</evidence>